<keyword evidence="7" id="KW-1185">Reference proteome</keyword>
<proteinExistence type="predicted"/>
<evidence type="ECO:0000313" key="6">
    <source>
        <dbReference type="EMBL" id="SDI17082.1"/>
    </source>
</evidence>
<evidence type="ECO:0000256" key="3">
    <source>
        <dbReference type="ARBA" id="ARBA00022989"/>
    </source>
</evidence>
<feature type="transmembrane region" description="Helical" evidence="5">
    <location>
        <begin position="46"/>
        <end position="65"/>
    </location>
</feature>
<sequence length="70" mass="7637">MGLSEWALGGVYLSPMFLYGLAALGLTIGLRLLLQLTPLARWIWHEALFDCALFVLLLAGVTWLFSAANG</sequence>
<feature type="transmembrane region" description="Helical" evidence="5">
    <location>
        <begin position="12"/>
        <end position="34"/>
    </location>
</feature>
<protein>
    <recommendedName>
        <fullName evidence="8">DUF1656 domain-containing protein</fullName>
    </recommendedName>
</protein>
<dbReference type="OrthoDB" id="7021192at2"/>
<dbReference type="AlphaFoldDB" id="A0A1G8IDZ7"/>
<evidence type="ECO:0000256" key="2">
    <source>
        <dbReference type="ARBA" id="ARBA00022692"/>
    </source>
</evidence>
<dbReference type="STRING" id="428992.SAMN05216272_106195"/>
<evidence type="ECO:0000313" key="7">
    <source>
        <dbReference type="Proteomes" id="UP000199636"/>
    </source>
</evidence>
<evidence type="ECO:0008006" key="8">
    <source>
        <dbReference type="Google" id="ProtNLM"/>
    </source>
</evidence>
<dbReference type="EMBL" id="FNDS01000006">
    <property type="protein sequence ID" value="SDI17082.1"/>
    <property type="molecule type" value="Genomic_DNA"/>
</dbReference>
<evidence type="ECO:0000256" key="4">
    <source>
        <dbReference type="ARBA" id="ARBA00023136"/>
    </source>
</evidence>
<dbReference type="RefSeq" id="WP_090263736.1">
    <property type="nucleotide sequence ID" value="NZ_FNDS01000006.1"/>
</dbReference>
<evidence type="ECO:0000256" key="5">
    <source>
        <dbReference type="SAM" id="Phobius"/>
    </source>
</evidence>
<keyword evidence="2 5" id="KW-0812">Transmembrane</keyword>
<keyword evidence="1" id="KW-1003">Cell membrane</keyword>
<gene>
    <name evidence="6" type="ORF">SAMN05216272_106195</name>
</gene>
<dbReference type="InterPro" id="IPR012451">
    <property type="entry name" value="DUF1656"/>
</dbReference>
<name>A0A1G8IDZ7_9PSED</name>
<evidence type="ECO:0000256" key="1">
    <source>
        <dbReference type="ARBA" id="ARBA00022475"/>
    </source>
</evidence>
<dbReference type="Pfam" id="PF07869">
    <property type="entry name" value="DUF1656"/>
    <property type="match status" value="1"/>
</dbReference>
<accession>A0A1G8IDZ7</accession>
<keyword evidence="4 5" id="KW-0472">Membrane</keyword>
<reference evidence="7" key="1">
    <citation type="submission" date="2016-10" db="EMBL/GenBank/DDBJ databases">
        <authorList>
            <person name="Varghese N."/>
            <person name="Submissions S."/>
        </authorList>
    </citation>
    <scope>NUCLEOTIDE SEQUENCE [LARGE SCALE GENOMIC DNA]</scope>
    <source>
        <strain evidence="7">CCM 7469</strain>
    </source>
</reference>
<organism evidence="6 7">
    <name type="scientific">Pseudomonas panipatensis</name>
    <dbReference type="NCBI Taxonomy" id="428992"/>
    <lineage>
        <taxon>Bacteria</taxon>
        <taxon>Pseudomonadati</taxon>
        <taxon>Pseudomonadota</taxon>
        <taxon>Gammaproteobacteria</taxon>
        <taxon>Pseudomonadales</taxon>
        <taxon>Pseudomonadaceae</taxon>
        <taxon>Pseudomonas</taxon>
    </lineage>
</organism>
<dbReference type="Proteomes" id="UP000199636">
    <property type="component" value="Unassembled WGS sequence"/>
</dbReference>
<keyword evidence="3 5" id="KW-1133">Transmembrane helix</keyword>